<proteinExistence type="predicted"/>
<sequence length="1107" mass="120294">MEMPRTVTRTELLDIREGDWRRRVEVVSLAAEVFDQIDRAYREQALVALGHLYRRQAGTAERVRLLRRWPSVFVLTMAGVAADHYERGTFWPKLASLLGVGNEQVFHSEWGEAFLANLRRLRLPTFDEGDGEAGSKYVGRILIHAGMPTYCLGDFFKILTYKRSVVAGLTAEAFVSWAATRAAGVGFQNVDVPVQRFLRYGREFAVDVADRAFDLVDAVAAGGAGEDVPLPQRYRVAARRFHQERGITPLRSSGAVPVNGDVQPRLVVDPFDQGVLLRLPPVGDAPDGQAVWLVDLDNETRRVPTQALWPGSSELAPATDVAIDSPVRSASVALAGHDDLRVVLPVVDDNDPMLAFGEDGVLLPPGLPVPARPTWLLFPGEPSSLEVAGEAVQLSESPLPPGWVGWCLLQLDLRLVSRLSVGSSNRVVRDRASARIETAAPLRGVRTSTGQAIVPSIPLIQLPEQLEGAEWEVELLDATGRHVARWKSTDGGAAGPDSIWDVMPRPVVGTFTVRVRGPWGRGATRTVTVMEGLSVAFNPPWRRFTASGLQPCGARLAMPSGADATCTPIELAEHQRERYVRVGTRDESRTLVVTPPHMSVSYQSAENTTNPSIRPLRLSREEIIEQPGILILNLDADAEPKLHVITSAGSLQVVEPVFGRAGVFHFKLTRIVDTLTANPQAKLALTDDGNLVVATIRPRQLFSRITVNDGVLELADCVDVEGLKALVYATRAPWRAPAIVPVSDGRVPLPEWLVDGGPLRVLARVDDPWAPLPVPAWPEGPQVTFVEADGYVLDDNAEATALSAYLAGLREFPSSIQDFTRLWSVRGLLVQLGVGSRIDDIAHAIDVAVHSSPRAALLALTSSQAPNDAIPSLIVRAHLAWADLKDAHAEQAPEWSMRGALPAALLSGADAEWSADEVEAAIGVCGDAVSELLRGNDRFATAGRLDAAADIFDREPVRREEFVRQAGLIPQGLLSAESRVIAAMQLVKERRDRRLDWSVKNAHTILLESDRMIRMLGDPAAEAAFAARRHLTATGGWRVIPSISLGFALAARHAARGNELAGGWLDRRSRVWTALATVVPQLVTIDLIVAELLTASSVTSKSQETKQ</sequence>
<organism evidence="1 2">
    <name type="scientific">Kribbella pratensis</name>
    <dbReference type="NCBI Taxonomy" id="2512112"/>
    <lineage>
        <taxon>Bacteria</taxon>
        <taxon>Bacillati</taxon>
        <taxon>Actinomycetota</taxon>
        <taxon>Actinomycetes</taxon>
        <taxon>Propionibacteriales</taxon>
        <taxon>Kribbellaceae</taxon>
        <taxon>Kribbella</taxon>
    </lineage>
</organism>
<protein>
    <submittedName>
        <fullName evidence="1">Uncharacterized protein</fullName>
    </submittedName>
</protein>
<evidence type="ECO:0000313" key="1">
    <source>
        <dbReference type="EMBL" id="TDW90889.1"/>
    </source>
</evidence>
<keyword evidence="2" id="KW-1185">Reference proteome</keyword>
<reference evidence="1 2" key="1">
    <citation type="submission" date="2019-03" db="EMBL/GenBank/DDBJ databases">
        <title>Genomic Encyclopedia of Type Strains, Phase III (KMG-III): the genomes of soil and plant-associated and newly described type strains.</title>
        <authorList>
            <person name="Whitman W."/>
        </authorList>
    </citation>
    <scope>NUCLEOTIDE SEQUENCE [LARGE SCALE GENOMIC DNA]</scope>
    <source>
        <strain evidence="1 2">VKMAc-2574</strain>
    </source>
</reference>
<dbReference type="RefSeq" id="WP_134130723.1">
    <property type="nucleotide sequence ID" value="NZ_SODU01000002.1"/>
</dbReference>
<gene>
    <name evidence="1" type="ORF">EV137_4720</name>
</gene>
<accession>A0ABY2FHP3</accession>
<name>A0ABY2FHP3_9ACTN</name>
<dbReference type="EMBL" id="SODU01000002">
    <property type="protein sequence ID" value="TDW90889.1"/>
    <property type="molecule type" value="Genomic_DNA"/>
</dbReference>
<comment type="caution">
    <text evidence="1">The sequence shown here is derived from an EMBL/GenBank/DDBJ whole genome shotgun (WGS) entry which is preliminary data.</text>
</comment>
<evidence type="ECO:0000313" key="2">
    <source>
        <dbReference type="Proteomes" id="UP000295060"/>
    </source>
</evidence>
<dbReference type="Proteomes" id="UP000295060">
    <property type="component" value="Unassembled WGS sequence"/>
</dbReference>